<dbReference type="OrthoDB" id="442288at2759"/>
<keyword evidence="1" id="KW-0175">Coiled coil</keyword>
<organism evidence="3 4">
    <name type="scientific">Symbiodinium pilosum</name>
    <name type="common">Dinoflagellate</name>
    <dbReference type="NCBI Taxonomy" id="2952"/>
    <lineage>
        <taxon>Eukaryota</taxon>
        <taxon>Sar</taxon>
        <taxon>Alveolata</taxon>
        <taxon>Dinophyceae</taxon>
        <taxon>Suessiales</taxon>
        <taxon>Symbiodiniaceae</taxon>
        <taxon>Symbiodinium</taxon>
    </lineage>
</organism>
<dbReference type="EMBL" id="CAJNIZ010001665">
    <property type="protein sequence ID" value="CAE7196879.1"/>
    <property type="molecule type" value="Genomic_DNA"/>
</dbReference>
<sequence length="501" mass="55276">DEGIIVEINGECRNCTVVFESSQEKTKVALKHLRVIGQFRADGRNGMPSGAGRAANLPMALAQQAVPAMRSADADQLKALEAQTEDLRSRLAASTHRADAAEAWVEKQQLELVAKAHESAGMAEQLQRLRDERLQLEDALVEKEASIEKLRGEVEQAGQLCKQQNATMADLEARNRQLQGQLQDLQNICRQQAHQDKQAKDLEMERMRVEACSVASKTEALARAEVRLDQQQLELIAKANDIARLAEELHISRAEALQADLAHARVEAVEEQMSSELEQAQQLSGQRGAAALNYEAQLDLSELKLDAQMQELSAQHELTSSLRLQLEAEVRKHCASPRTQLLEEEIHAKDAEIQQLRAEQRTVAETMASLKTEELAKAEAAACHMLREELAAEKAHRNDLRNVTLPKAGAAESSKVRQAVAAEWPRLSEAPQRPGKDAAMHSPSAERSQCAGSMSWMPSGDVAEVVEPSWPEDQDMRKLVPTSPTSPTSVGKYAEESGDEW</sequence>
<feature type="region of interest" description="Disordered" evidence="2">
    <location>
        <begin position="405"/>
        <end position="501"/>
    </location>
</feature>
<evidence type="ECO:0000256" key="2">
    <source>
        <dbReference type="SAM" id="MobiDB-lite"/>
    </source>
</evidence>
<evidence type="ECO:0000256" key="1">
    <source>
        <dbReference type="SAM" id="Coils"/>
    </source>
</evidence>
<gene>
    <name evidence="3" type="ORF">SPIL2461_LOCUS1668</name>
</gene>
<evidence type="ECO:0000313" key="4">
    <source>
        <dbReference type="Proteomes" id="UP000649617"/>
    </source>
</evidence>
<dbReference type="Proteomes" id="UP000649617">
    <property type="component" value="Unassembled WGS sequence"/>
</dbReference>
<feature type="coiled-coil region" evidence="1">
    <location>
        <begin position="339"/>
        <end position="373"/>
    </location>
</feature>
<reference evidence="3" key="1">
    <citation type="submission" date="2021-02" db="EMBL/GenBank/DDBJ databases">
        <authorList>
            <person name="Dougan E. K."/>
            <person name="Rhodes N."/>
            <person name="Thang M."/>
            <person name="Chan C."/>
        </authorList>
    </citation>
    <scope>NUCLEOTIDE SEQUENCE</scope>
</reference>
<accession>A0A812J986</accession>
<feature type="coiled-coil region" evidence="1">
    <location>
        <begin position="77"/>
        <end position="286"/>
    </location>
</feature>
<feature type="non-terminal residue" evidence="3">
    <location>
        <position position="501"/>
    </location>
</feature>
<name>A0A812J986_SYMPI</name>
<keyword evidence="4" id="KW-1185">Reference proteome</keyword>
<evidence type="ECO:0000313" key="3">
    <source>
        <dbReference type="EMBL" id="CAE7196879.1"/>
    </source>
</evidence>
<proteinExistence type="predicted"/>
<protein>
    <submittedName>
        <fullName evidence="3">Uncharacterized protein</fullName>
    </submittedName>
</protein>
<comment type="caution">
    <text evidence="3">The sequence shown here is derived from an EMBL/GenBank/DDBJ whole genome shotgun (WGS) entry which is preliminary data.</text>
</comment>
<dbReference type="AlphaFoldDB" id="A0A812J986"/>